<keyword evidence="4" id="KW-1185">Reference proteome</keyword>
<dbReference type="OrthoDB" id="6359816at2759"/>
<reference evidence="3" key="1">
    <citation type="journal article" date="2021" name="Nat. Commun.">
        <title>Genetic determinants of endophytism in the Arabidopsis root mycobiome.</title>
        <authorList>
            <person name="Mesny F."/>
            <person name="Miyauchi S."/>
            <person name="Thiergart T."/>
            <person name="Pickel B."/>
            <person name="Atanasova L."/>
            <person name="Karlsson M."/>
            <person name="Huettel B."/>
            <person name="Barry K.W."/>
            <person name="Haridas S."/>
            <person name="Chen C."/>
            <person name="Bauer D."/>
            <person name="Andreopoulos W."/>
            <person name="Pangilinan J."/>
            <person name="LaButti K."/>
            <person name="Riley R."/>
            <person name="Lipzen A."/>
            <person name="Clum A."/>
            <person name="Drula E."/>
            <person name="Henrissat B."/>
            <person name="Kohler A."/>
            <person name="Grigoriev I.V."/>
            <person name="Martin F.M."/>
            <person name="Hacquard S."/>
        </authorList>
    </citation>
    <scope>NUCLEOTIDE SEQUENCE</scope>
    <source>
        <strain evidence="3">FSSC 5 MPI-SDFR-AT-0091</strain>
    </source>
</reference>
<sequence>MARSNRRALRNKDIRRGLDQTTDRLTESLAKLIEHRLAQKARSRETTSQPDNSSSRSVPLSCATVGERHDSLAADIAKLFTSGQFADVTIHLGDEFVLSGHSCILATRSEYFNKALNSGLKEAHSKEFRFSEGSVHAYWRVFQFIYTGDYSEATSAELSSPADDNELMLHFQVYMAAKYFLIDQLMEIALQRFESKSRSEWDSKLLTKCIHDVYDSTTEDDHKVRNVVLDLTRRYQVSLRDKSNFRDLLRQGGDFVVDLVVKSELGI</sequence>
<dbReference type="InterPro" id="IPR011333">
    <property type="entry name" value="SKP1/BTB/POZ_sf"/>
</dbReference>
<protein>
    <recommendedName>
        <fullName evidence="2">BTB domain-containing protein</fullName>
    </recommendedName>
</protein>
<dbReference type="Pfam" id="PF00651">
    <property type="entry name" value="BTB"/>
    <property type="match status" value="1"/>
</dbReference>
<dbReference type="CDD" id="cd18186">
    <property type="entry name" value="BTB_POZ_ZBTB_KLHL-like"/>
    <property type="match status" value="1"/>
</dbReference>
<dbReference type="Gene3D" id="3.30.710.10">
    <property type="entry name" value="Potassium Channel Kv1.1, Chain A"/>
    <property type="match status" value="1"/>
</dbReference>
<proteinExistence type="predicted"/>
<accession>A0A9P9GZ11</accession>
<gene>
    <name evidence="3" type="ORF">B0J15DRAFT_449434</name>
</gene>
<feature type="region of interest" description="Disordered" evidence="1">
    <location>
        <begin position="38"/>
        <end position="60"/>
    </location>
</feature>
<evidence type="ECO:0000313" key="4">
    <source>
        <dbReference type="Proteomes" id="UP000736672"/>
    </source>
</evidence>
<dbReference type="PANTHER" id="PTHR47843">
    <property type="entry name" value="BTB DOMAIN-CONTAINING PROTEIN-RELATED"/>
    <property type="match status" value="1"/>
</dbReference>
<dbReference type="Proteomes" id="UP000736672">
    <property type="component" value="Unassembled WGS sequence"/>
</dbReference>
<evidence type="ECO:0000256" key="1">
    <source>
        <dbReference type="SAM" id="MobiDB-lite"/>
    </source>
</evidence>
<feature type="compositionally biased region" description="Polar residues" evidence="1">
    <location>
        <begin position="46"/>
        <end position="58"/>
    </location>
</feature>
<comment type="caution">
    <text evidence="3">The sequence shown here is derived from an EMBL/GenBank/DDBJ whole genome shotgun (WGS) entry which is preliminary data.</text>
</comment>
<dbReference type="PANTHER" id="PTHR47843:SF5">
    <property type="entry name" value="BTB_POZ DOMAIN PROTEIN"/>
    <property type="match status" value="1"/>
</dbReference>
<dbReference type="InterPro" id="IPR000210">
    <property type="entry name" value="BTB/POZ_dom"/>
</dbReference>
<dbReference type="SMART" id="SM00225">
    <property type="entry name" value="BTB"/>
    <property type="match status" value="1"/>
</dbReference>
<evidence type="ECO:0000313" key="3">
    <source>
        <dbReference type="EMBL" id="KAH7248163.1"/>
    </source>
</evidence>
<organism evidence="3 4">
    <name type="scientific">Fusarium solani</name>
    <name type="common">Filamentous fungus</name>
    <dbReference type="NCBI Taxonomy" id="169388"/>
    <lineage>
        <taxon>Eukaryota</taxon>
        <taxon>Fungi</taxon>
        <taxon>Dikarya</taxon>
        <taxon>Ascomycota</taxon>
        <taxon>Pezizomycotina</taxon>
        <taxon>Sordariomycetes</taxon>
        <taxon>Hypocreomycetidae</taxon>
        <taxon>Hypocreales</taxon>
        <taxon>Nectriaceae</taxon>
        <taxon>Fusarium</taxon>
        <taxon>Fusarium solani species complex</taxon>
    </lineage>
</organism>
<dbReference type="EMBL" id="JAGTJS010000014">
    <property type="protein sequence ID" value="KAH7248163.1"/>
    <property type="molecule type" value="Genomic_DNA"/>
</dbReference>
<feature type="domain" description="BTB" evidence="2">
    <location>
        <begin position="86"/>
        <end position="154"/>
    </location>
</feature>
<evidence type="ECO:0000259" key="2">
    <source>
        <dbReference type="PROSITE" id="PS50097"/>
    </source>
</evidence>
<dbReference type="AlphaFoldDB" id="A0A9P9GZ11"/>
<name>A0A9P9GZ11_FUSSL</name>
<dbReference type="PROSITE" id="PS50097">
    <property type="entry name" value="BTB"/>
    <property type="match status" value="1"/>
</dbReference>
<dbReference type="SUPFAM" id="SSF54695">
    <property type="entry name" value="POZ domain"/>
    <property type="match status" value="1"/>
</dbReference>